<evidence type="ECO:0000313" key="2">
    <source>
        <dbReference type="EMBL" id="OSD05491.1"/>
    </source>
</evidence>
<name>A0A1Y2IZ41_TRAC3</name>
<organism evidence="2 3">
    <name type="scientific">Trametes coccinea (strain BRFM310)</name>
    <name type="common">Pycnoporus coccineus</name>
    <dbReference type="NCBI Taxonomy" id="1353009"/>
    <lineage>
        <taxon>Eukaryota</taxon>
        <taxon>Fungi</taxon>
        <taxon>Dikarya</taxon>
        <taxon>Basidiomycota</taxon>
        <taxon>Agaricomycotina</taxon>
        <taxon>Agaricomycetes</taxon>
        <taxon>Polyporales</taxon>
        <taxon>Polyporaceae</taxon>
        <taxon>Trametes</taxon>
    </lineage>
</organism>
<dbReference type="Proteomes" id="UP000193067">
    <property type="component" value="Unassembled WGS sequence"/>
</dbReference>
<accession>A0A1Y2IZ41</accession>
<feature type="region of interest" description="Disordered" evidence="1">
    <location>
        <begin position="145"/>
        <end position="195"/>
    </location>
</feature>
<gene>
    <name evidence="2" type="ORF">PYCCODRAFT_1242133</name>
</gene>
<proteinExistence type="predicted"/>
<protein>
    <submittedName>
        <fullName evidence="2">Uncharacterized protein</fullName>
    </submittedName>
</protein>
<dbReference type="AlphaFoldDB" id="A0A1Y2IZ41"/>
<sequence length="195" mass="21190">MASTYTTQPQSRRRAMFRVPTEAQSMLAIGPLARAYPLGVHGALDVTGLHFVPGWLGRAPGSTARAIEVERPLESSRAYARLGNRRNEAEHLLMLFANSQGRGLGSFSTLSSPDSPYGVRGSVVYLCTVLERWLPGYWRAGDSAASEEVRRPDGAPNDLCDSVSERDSRGLSQIMHSSSEPAKVTSTTVWLPRSG</sequence>
<evidence type="ECO:0000313" key="3">
    <source>
        <dbReference type="Proteomes" id="UP000193067"/>
    </source>
</evidence>
<feature type="compositionally biased region" description="Polar residues" evidence="1">
    <location>
        <begin position="170"/>
        <end position="189"/>
    </location>
</feature>
<evidence type="ECO:0000256" key="1">
    <source>
        <dbReference type="SAM" id="MobiDB-lite"/>
    </source>
</evidence>
<dbReference type="EMBL" id="KZ084093">
    <property type="protein sequence ID" value="OSD05491.1"/>
    <property type="molecule type" value="Genomic_DNA"/>
</dbReference>
<reference evidence="2 3" key="1">
    <citation type="journal article" date="2015" name="Biotechnol. Biofuels">
        <title>Enhanced degradation of softwood versus hardwood by the white-rot fungus Pycnoporus coccineus.</title>
        <authorList>
            <person name="Couturier M."/>
            <person name="Navarro D."/>
            <person name="Chevret D."/>
            <person name="Henrissat B."/>
            <person name="Piumi F."/>
            <person name="Ruiz-Duenas F.J."/>
            <person name="Martinez A.T."/>
            <person name="Grigoriev I.V."/>
            <person name="Riley R."/>
            <person name="Lipzen A."/>
            <person name="Berrin J.G."/>
            <person name="Master E.R."/>
            <person name="Rosso M.N."/>
        </authorList>
    </citation>
    <scope>NUCLEOTIDE SEQUENCE [LARGE SCALE GENOMIC DNA]</scope>
    <source>
        <strain evidence="2 3">BRFM310</strain>
    </source>
</reference>
<keyword evidence="3" id="KW-1185">Reference proteome</keyword>